<accession>A0A6A4HBE5</accession>
<feature type="compositionally biased region" description="Polar residues" evidence="1">
    <location>
        <begin position="91"/>
        <end position="101"/>
    </location>
</feature>
<dbReference type="OrthoDB" id="3030589at2759"/>
<organism evidence="3 4">
    <name type="scientific">Gymnopus androsaceus JB14</name>
    <dbReference type="NCBI Taxonomy" id="1447944"/>
    <lineage>
        <taxon>Eukaryota</taxon>
        <taxon>Fungi</taxon>
        <taxon>Dikarya</taxon>
        <taxon>Basidiomycota</taxon>
        <taxon>Agaricomycotina</taxon>
        <taxon>Agaricomycetes</taxon>
        <taxon>Agaricomycetidae</taxon>
        <taxon>Agaricales</taxon>
        <taxon>Marasmiineae</taxon>
        <taxon>Omphalotaceae</taxon>
        <taxon>Gymnopus</taxon>
    </lineage>
</organism>
<feature type="region of interest" description="Disordered" evidence="1">
    <location>
        <begin position="48"/>
        <end position="110"/>
    </location>
</feature>
<feature type="region of interest" description="Disordered" evidence="1">
    <location>
        <begin position="135"/>
        <end position="156"/>
    </location>
</feature>
<keyword evidence="2" id="KW-0732">Signal</keyword>
<protein>
    <submittedName>
        <fullName evidence="3">Uncharacterized protein</fullName>
    </submittedName>
</protein>
<evidence type="ECO:0000256" key="1">
    <source>
        <dbReference type="SAM" id="MobiDB-lite"/>
    </source>
</evidence>
<feature type="region of interest" description="Disordered" evidence="1">
    <location>
        <begin position="222"/>
        <end position="273"/>
    </location>
</feature>
<dbReference type="EMBL" id="ML769547">
    <property type="protein sequence ID" value="KAE9394557.1"/>
    <property type="molecule type" value="Genomic_DNA"/>
</dbReference>
<dbReference type="AlphaFoldDB" id="A0A6A4HBE5"/>
<keyword evidence="4" id="KW-1185">Reference proteome</keyword>
<dbReference type="Proteomes" id="UP000799118">
    <property type="component" value="Unassembled WGS sequence"/>
</dbReference>
<proteinExistence type="predicted"/>
<sequence>MDIRLPPIRIIICLGLRLLVLCNPIPTRITAATWPAPRVRVRDLPIPIPTQYSGGHGTASVPRVKITEQSRPPSRASSSKRGFIERLRGGRSSTYGSSAGTETPASSSYYPTYPTRSSLLNPPVPLSVAPLEPPPRLLLQSTMPPLPSPAATEDSRTEYADGLLNPAHSALAIGMDANVGNASSLTLGDHVDYSRPFGGFVFNRMDSSTTVGTADTRTTRTQTIRTPGPSIDILPPEHEYADENETGPGHVADGTNDRNSTPTREERSYFSPR</sequence>
<reference evidence="3" key="1">
    <citation type="journal article" date="2019" name="Environ. Microbiol.">
        <title>Fungal ecological strategies reflected in gene transcription - a case study of two litter decomposers.</title>
        <authorList>
            <person name="Barbi F."/>
            <person name="Kohler A."/>
            <person name="Barry K."/>
            <person name="Baskaran P."/>
            <person name="Daum C."/>
            <person name="Fauchery L."/>
            <person name="Ihrmark K."/>
            <person name="Kuo A."/>
            <person name="LaButti K."/>
            <person name="Lipzen A."/>
            <person name="Morin E."/>
            <person name="Grigoriev I.V."/>
            <person name="Henrissat B."/>
            <person name="Lindahl B."/>
            <person name="Martin F."/>
        </authorList>
    </citation>
    <scope>NUCLEOTIDE SEQUENCE</scope>
    <source>
        <strain evidence="3">JB14</strain>
    </source>
</reference>
<feature type="chain" id="PRO_5025689361" evidence="2">
    <location>
        <begin position="23"/>
        <end position="273"/>
    </location>
</feature>
<gene>
    <name evidence="3" type="ORF">BT96DRAFT_183041</name>
</gene>
<name>A0A6A4HBE5_9AGAR</name>
<feature type="compositionally biased region" description="Basic and acidic residues" evidence="1">
    <location>
        <begin position="263"/>
        <end position="273"/>
    </location>
</feature>
<feature type="compositionally biased region" description="Low complexity" evidence="1">
    <location>
        <begin position="70"/>
        <end position="79"/>
    </location>
</feature>
<feature type="signal peptide" evidence="2">
    <location>
        <begin position="1"/>
        <end position="22"/>
    </location>
</feature>
<evidence type="ECO:0000313" key="3">
    <source>
        <dbReference type="EMBL" id="KAE9394557.1"/>
    </source>
</evidence>
<evidence type="ECO:0000313" key="4">
    <source>
        <dbReference type="Proteomes" id="UP000799118"/>
    </source>
</evidence>
<evidence type="ECO:0000256" key="2">
    <source>
        <dbReference type="SAM" id="SignalP"/>
    </source>
</evidence>